<sequence length="308" mass="36248">MLKVTKKNKVLYYLEGYSRIIFPSHKSYDKVLSRLEKKLQKNTLDKCRERVDYYCKTSLRNDAALHKIKDLKHPKTPKSYYFDTYQYACLFDEDMGINFLFGDITSVPELPSIVKSRPINDFNTNSIILKLDKARHFVWVKDTVPFSEKKDILLGRGAIYQRHREHFYELYFGHPLCDLGQTNKACHPEWLKPKLSLLEHLKYKFILSLQGNDVATNLKWIMSSKSLAVMPKPTIETWFMEGMLKGGIHYIEIKPDYSDLEETLNYYIKNPKECMNIANNANEYITQFKNKNAEDYCSILVLKKYFGL</sequence>
<dbReference type="GO" id="GO:0016740">
    <property type="term" value="F:transferase activity"/>
    <property type="evidence" value="ECO:0007669"/>
    <property type="project" value="UniProtKB-KW"/>
</dbReference>
<proteinExistence type="predicted"/>
<dbReference type="EMBL" id="FNAS01000001">
    <property type="protein sequence ID" value="SDD93352.1"/>
    <property type="molecule type" value="Genomic_DNA"/>
</dbReference>
<dbReference type="AlphaFoldDB" id="A0A1G6YSU5"/>
<reference evidence="3 4" key="1">
    <citation type="submission" date="2016-10" db="EMBL/GenBank/DDBJ databases">
        <authorList>
            <person name="de Groot N.N."/>
        </authorList>
    </citation>
    <scope>NUCLEOTIDE SEQUENCE [LARGE SCALE GENOMIC DNA]</scope>
    <source>
        <strain evidence="3 4">DSM 24015</strain>
    </source>
</reference>
<dbReference type="RefSeq" id="WP_092735687.1">
    <property type="nucleotide sequence ID" value="NZ_FNAS01000001.1"/>
</dbReference>
<dbReference type="STRING" id="1071918.SAMN05421544_101255"/>
<name>A0A1G6YSU5_9FLAO</name>
<evidence type="ECO:0000256" key="1">
    <source>
        <dbReference type="ARBA" id="ARBA00022679"/>
    </source>
</evidence>
<accession>A0A1G6YSU5</accession>
<dbReference type="Pfam" id="PF05686">
    <property type="entry name" value="Glyco_transf_90"/>
    <property type="match status" value="1"/>
</dbReference>
<feature type="domain" description="Glycosyl transferase CAP10" evidence="2">
    <location>
        <begin position="106"/>
        <end position="306"/>
    </location>
</feature>
<protein>
    <submittedName>
        <fullName evidence="3">Glycosyl transferase family 90</fullName>
    </submittedName>
</protein>
<dbReference type="PANTHER" id="PTHR12203:SF35">
    <property type="entry name" value="PROTEIN O-GLUCOSYLTRANSFERASE 1"/>
    <property type="match status" value="1"/>
</dbReference>
<keyword evidence="1 3" id="KW-0808">Transferase</keyword>
<organism evidence="3 4">
    <name type="scientific">Riemerella columbipharyngis</name>
    <dbReference type="NCBI Taxonomy" id="1071918"/>
    <lineage>
        <taxon>Bacteria</taxon>
        <taxon>Pseudomonadati</taxon>
        <taxon>Bacteroidota</taxon>
        <taxon>Flavobacteriia</taxon>
        <taxon>Flavobacteriales</taxon>
        <taxon>Weeksellaceae</taxon>
        <taxon>Riemerella</taxon>
    </lineage>
</organism>
<dbReference type="SMART" id="SM00672">
    <property type="entry name" value="CAP10"/>
    <property type="match status" value="1"/>
</dbReference>
<keyword evidence="4" id="KW-1185">Reference proteome</keyword>
<evidence type="ECO:0000313" key="4">
    <source>
        <dbReference type="Proteomes" id="UP000198517"/>
    </source>
</evidence>
<dbReference type="Proteomes" id="UP000198517">
    <property type="component" value="Unassembled WGS sequence"/>
</dbReference>
<evidence type="ECO:0000313" key="3">
    <source>
        <dbReference type="EMBL" id="SDD93352.1"/>
    </source>
</evidence>
<dbReference type="InterPro" id="IPR051091">
    <property type="entry name" value="O-Glucosyltr/Glycosyltrsf_90"/>
</dbReference>
<gene>
    <name evidence="3" type="ORF">SAMN05421544_101255</name>
</gene>
<dbReference type="InterPro" id="IPR006598">
    <property type="entry name" value="CAP10"/>
</dbReference>
<dbReference type="OrthoDB" id="767964at2"/>
<evidence type="ECO:0000259" key="2">
    <source>
        <dbReference type="SMART" id="SM00672"/>
    </source>
</evidence>
<dbReference type="PANTHER" id="PTHR12203">
    <property type="entry name" value="KDEL LYS-ASP-GLU-LEU CONTAINING - RELATED"/>
    <property type="match status" value="1"/>
</dbReference>